<dbReference type="Gene3D" id="2.40.50.200">
    <property type="entry name" value="Bacterial OB-fold"/>
    <property type="match status" value="1"/>
</dbReference>
<feature type="region of interest" description="Disordered" evidence="2">
    <location>
        <begin position="1"/>
        <end position="21"/>
    </location>
</feature>
<keyword evidence="4" id="KW-1185">Reference proteome</keyword>
<evidence type="ECO:0000256" key="2">
    <source>
        <dbReference type="SAM" id="MobiDB-lite"/>
    </source>
</evidence>
<reference evidence="3 4" key="1">
    <citation type="submission" date="2015-05" db="EMBL/GenBank/DDBJ databases">
        <title>Photobacterium galathea sp. nov.</title>
        <authorList>
            <person name="Machado H."/>
            <person name="Gram L."/>
        </authorList>
    </citation>
    <scope>NUCLEOTIDE SEQUENCE [LARGE SCALE GENOMIC DNA]</scope>
    <source>
        <strain evidence="3 4">DSM 25995</strain>
    </source>
</reference>
<dbReference type="Pfam" id="PF04076">
    <property type="entry name" value="BOF"/>
    <property type="match status" value="1"/>
</dbReference>
<dbReference type="AlphaFoldDB" id="A0A0J1GKN3"/>
<evidence type="ECO:0000313" key="4">
    <source>
        <dbReference type="Proteomes" id="UP000036426"/>
    </source>
</evidence>
<evidence type="ECO:0000313" key="3">
    <source>
        <dbReference type="EMBL" id="KLV00258.1"/>
    </source>
</evidence>
<protein>
    <submittedName>
        <fullName evidence="3">Uncharacterized protein</fullName>
    </submittedName>
</protein>
<comment type="caution">
    <text evidence="3">The sequence shown here is derived from an EMBL/GenBank/DDBJ whole genome shotgun (WGS) entry which is preliminary data.</text>
</comment>
<evidence type="ECO:0000256" key="1">
    <source>
        <dbReference type="ARBA" id="ARBA00022729"/>
    </source>
</evidence>
<dbReference type="SUPFAM" id="SSF101756">
    <property type="entry name" value="Hypothetical protein YgiW"/>
    <property type="match status" value="1"/>
</dbReference>
<sequence length="106" mass="11372">MGTAQAAGGGFEGPSASDNLNTVEDVQNASWLTDGTDVTLIGHVIMSLGKERYMFADDTGRMPIKIDDDEWSGQTVNPNNKVEIRGEIEKDSSANAVDVDSIKILK</sequence>
<dbReference type="PANTHER" id="PTHR36571:SF1">
    <property type="entry name" value="PROTEIN YGIW"/>
    <property type="match status" value="1"/>
</dbReference>
<dbReference type="PANTHER" id="PTHR36571">
    <property type="entry name" value="PROTEIN YGIW"/>
    <property type="match status" value="1"/>
</dbReference>
<proteinExistence type="predicted"/>
<keyword evidence="1" id="KW-0732">Signal</keyword>
<organism evidence="3 4">
    <name type="scientific">Photobacterium aphoticum</name>
    <dbReference type="NCBI Taxonomy" id="754436"/>
    <lineage>
        <taxon>Bacteria</taxon>
        <taxon>Pseudomonadati</taxon>
        <taxon>Pseudomonadota</taxon>
        <taxon>Gammaproteobacteria</taxon>
        <taxon>Vibrionales</taxon>
        <taxon>Vibrionaceae</taxon>
        <taxon>Photobacterium</taxon>
    </lineage>
</organism>
<dbReference type="InterPro" id="IPR036700">
    <property type="entry name" value="BOBF_sf"/>
</dbReference>
<name>A0A0J1GKN3_9GAMM</name>
<dbReference type="EMBL" id="LDOV01000025">
    <property type="protein sequence ID" value="KLV00258.1"/>
    <property type="molecule type" value="Genomic_DNA"/>
</dbReference>
<dbReference type="Proteomes" id="UP000036426">
    <property type="component" value="Unassembled WGS sequence"/>
</dbReference>
<dbReference type="PATRIC" id="fig|754436.4.peg.2876"/>
<accession>A0A0J1GKN3</accession>
<gene>
    <name evidence="3" type="ORF">ABT58_13535</name>
</gene>
<dbReference type="InterPro" id="IPR005220">
    <property type="entry name" value="CarO-like"/>
</dbReference>
<dbReference type="NCBIfam" id="NF033674">
    <property type="entry name" value="stress_OB_fold"/>
    <property type="match status" value="1"/>
</dbReference>